<organism evidence="1 2">
    <name type="scientific">Clostridium muellerianum</name>
    <dbReference type="NCBI Taxonomy" id="2716538"/>
    <lineage>
        <taxon>Bacteria</taxon>
        <taxon>Bacillati</taxon>
        <taxon>Bacillota</taxon>
        <taxon>Clostridia</taxon>
        <taxon>Eubacteriales</taxon>
        <taxon>Clostridiaceae</taxon>
        <taxon>Clostridium</taxon>
    </lineage>
</organism>
<name>A0A7Y0EH69_9CLOT</name>
<dbReference type="AlphaFoldDB" id="A0A7Y0EH69"/>
<proteinExistence type="predicted"/>
<dbReference type="RefSeq" id="WP_169297973.1">
    <property type="nucleotide sequence ID" value="NZ_JABBNI010000021.1"/>
</dbReference>
<keyword evidence="2" id="KW-1185">Reference proteome</keyword>
<accession>A0A7Y0EH69</accession>
<dbReference type="Proteomes" id="UP000537131">
    <property type="component" value="Unassembled WGS sequence"/>
</dbReference>
<dbReference type="EMBL" id="JABBNI010000021">
    <property type="protein sequence ID" value="NMM63368.1"/>
    <property type="molecule type" value="Genomic_DNA"/>
</dbReference>
<gene>
    <name evidence="1" type="ORF">HBE96_11900</name>
</gene>
<reference evidence="1 2" key="1">
    <citation type="submission" date="2020-06" db="EMBL/GenBank/DDBJ databases">
        <title>Complete Genome Sequence of Clostridium muelleri sp. nov. P21T, an Acid-Alcohol Producing Acetogen Isolated from Old Hay.</title>
        <authorList>
            <person name="Duncan K.E."/>
            <person name="Tanner R.S."/>
        </authorList>
    </citation>
    <scope>NUCLEOTIDE SEQUENCE [LARGE SCALE GENOMIC DNA]</scope>
    <source>
        <strain evidence="1 2">P21</strain>
    </source>
</reference>
<comment type="caution">
    <text evidence="1">The sequence shown here is derived from an EMBL/GenBank/DDBJ whole genome shotgun (WGS) entry which is preliminary data.</text>
</comment>
<evidence type="ECO:0000313" key="1">
    <source>
        <dbReference type="EMBL" id="NMM63368.1"/>
    </source>
</evidence>
<evidence type="ECO:0000313" key="2">
    <source>
        <dbReference type="Proteomes" id="UP000537131"/>
    </source>
</evidence>
<sequence>MQCGCKDKTNILKVQGNRDLVSPIWCDKCGWNIKLDELQISNELKSELISWNLCYRKLINPKTGEYIDNWIEFREQYDRRGCKLSERLQLELKEEYIIRFESFI</sequence>
<protein>
    <submittedName>
        <fullName evidence="1">Uncharacterized protein</fullName>
    </submittedName>
</protein>